<dbReference type="SUPFAM" id="SSF46785">
    <property type="entry name" value="Winged helix' DNA-binding domain"/>
    <property type="match status" value="1"/>
</dbReference>
<dbReference type="Pfam" id="PF00155">
    <property type="entry name" value="Aminotran_1_2"/>
    <property type="match status" value="1"/>
</dbReference>
<dbReference type="PROSITE" id="PS50949">
    <property type="entry name" value="HTH_GNTR"/>
    <property type="match status" value="1"/>
</dbReference>
<keyword evidence="3" id="KW-0805">Transcription regulation</keyword>
<dbReference type="SMART" id="SM00345">
    <property type="entry name" value="HTH_GNTR"/>
    <property type="match status" value="1"/>
</dbReference>
<comment type="caution">
    <text evidence="7">The sequence shown here is derived from an EMBL/GenBank/DDBJ whole genome shotgun (WGS) entry which is preliminary data.</text>
</comment>
<dbReference type="GO" id="GO:0008483">
    <property type="term" value="F:transaminase activity"/>
    <property type="evidence" value="ECO:0007669"/>
    <property type="project" value="UniProtKB-KW"/>
</dbReference>
<evidence type="ECO:0000256" key="2">
    <source>
        <dbReference type="ARBA" id="ARBA00022898"/>
    </source>
</evidence>
<dbReference type="Pfam" id="PF00392">
    <property type="entry name" value="GntR"/>
    <property type="match status" value="1"/>
</dbReference>
<gene>
    <name evidence="7" type="ORF">SNR37_003342</name>
</gene>
<dbReference type="RefSeq" id="WP_329775141.1">
    <property type="nucleotide sequence ID" value="NZ_JAYDYW010000006.1"/>
</dbReference>
<dbReference type="EMBL" id="JAYDYW010000006">
    <property type="protein sequence ID" value="MEE1673915.1"/>
    <property type="molecule type" value="Genomic_DNA"/>
</dbReference>
<dbReference type="Gene3D" id="3.90.1150.10">
    <property type="entry name" value="Aspartate Aminotransferase, domain 1"/>
    <property type="match status" value="1"/>
</dbReference>
<comment type="similarity">
    <text evidence="1">In the C-terminal section; belongs to the class-I pyridoxal-phosphate-dependent aminotransferase family.</text>
</comment>
<reference evidence="8" key="1">
    <citation type="submission" date="2023-07" db="EMBL/GenBank/DDBJ databases">
        <title>Draft genome sequence of Agarivorans aestuarii strain ZMCS4, a CAZymes producing bacteria isolated from the marine brown algae Clodostephus spongiosus.</title>
        <authorList>
            <person name="Lorente B."/>
            <person name="Cabral C."/>
            <person name="Frias J."/>
            <person name="Faria J."/>
            <person name="Toubarro D."/>
        </authorList>
    </citation>
    <scope>NUCLEOTIDE SEQUENCE [LARGE SCALE GENOMIC DNA]</scope>
    <source>
        <strain evidence="8">ZMCS4</strain>
    </source>
</reference>
<dbReference type="InterPro" id="IPR000524">
    <property type="entry name" value="Tscrpt_reg_HTH_GntR"/>
</dbReference>
<dbReference type="SUPFAM" id="SSF53383">
    <property type="entry name" value="PLP-dependent transferases"/>
    <property type="match status" value="1"/>
</dbReference>
<dbReference type="InterPro" id="IPR004839">
    <property type="entry name" value="Aminotransferase_I/II_large"/>
</dbReference>
<protein>
    <submittedName>
        <fullName evidence="7">PLP-dependent aminotransferase family protein</fullName>
    </submittedName>
</protein>
<evidence type="ECO:0000313" key="7">
    <source>
        <dbReference type="EMBL" id="MEE1673915.1"/>
    </source>
</evidence>
<accession>A0ABU7G662</accession>
<dbReference type="Gene3D" id="1.10.10.10">
    <property type="entry name" value="Winged helix-like DNA-binding domain superfamily/Winged helix DNA-binding domain"/>
    <property type="match status" value="1"/>
</dbReference>
<name>A0ABU7G662_9ALTE</name>
<dbReference type="InterPro" id="IPR015424">
    <property type="entry name" value="PyrdxlP-dep_Trfase"/>
</dbReference>
<dbReference type="InterPro" id="IPR051446">
    <property type="entry name" value="HTH_trans_reg/aminotransferase"/>
</dbReference>
<dbReference type="InterPro" id="IPR015421">
    <property type="entry name" value="PyrdxlP-dep_Trfase_major"/>
</dbReference>
<evidence type="ECO:0000256" key="5">
    <source>
        <dbReference type="ARBA" id="ARBA00023163"/>
    </source>
</evidence>
<sequence>MTLYEQFAQELKEQITQAYYPVGQKLPSIREMSKARGVSISTVQESYRLLEDAGFVRSKLKSGYYVQQPPSTALLPETSQPEQRPVPIDNWQAVLELTMTESNNRFLALGRGSPDTELSSLKPLQRLMSDNIKYQSKQVFSCSKGNGLFKLRVQIARLMQHSGCHIHPDNIQITAGCQEALSLSLKALTQPGDIVAIDSPNFYGSMQAIQSNQLKVIEIPTHPETGISLPALELALEQWPIKVLQLIPTSNNPLGYVMPEKNKLKLLKMAEKYDFAIIEDDILGDGYYQTPRPRSLKSYDSQDRVLFCSSFSKTIAPGLRVGWVAPGRYGQMLTHLKFVTSLGANSLPLLAVADFIEQGHYEKHLRLSKQQYQARRDLMLHWVQRYFPKGSKMSFPKGGFFLWVELPESIDSLELNDLLKPFNIGIAAGSLFSAAGKYQNCLRLSYANKPSERIEQAVKIVGEQAKVLLKKAQLEQALRRA</sequence>
<proteinExistence type="inferred from homology"/>
<evidence type="ECO:0000256" key="3">
    <source>
        <dbReference type="ARBA" id="ARBA00023015"/>
    </source>
</evidence>
<keyword evidence="5" id="KW-0804">Transcription</keyword>
<keyword evidence="4" id="KW-0238">DNA-binding</keyword>
<organism evidence="7 8">
    <name type="scientific">Agarivorans aestuarii</name>
    <dbReference type="NCBI Taxonomy" id="1563703"/>
    <lineage>
        <taxon>Bacteria</taxon>
        <taxon>Pseudomonadati</taxon>
        <taxon>Pseudomonadota</taxon>
        <taxon>Gammaproteobacteria</taxon>
        <taxon>Alteromonadales</taxon>
        <taxon>Alteromonadaceae</taxon>
        <taxon>Agarivorans</taxon>
    </lineage>
</organism>
<keyword evidence="8" id="KW-1185">Reference proteome</keyword>
<dbReference type="CDD" id="cd07377">
    <property type="entry name" value="WHTH_GntR"/>
    <property type="match status" value="1"/>
</dbReference>
<evidence type="ECO:0000256" key="1">
    <source>
        <dbReference type="ARBA" id="ARBA00005384"/>
    </source>
</evidence>
<evidence type="ECO:0000259" key="6">
    <source>
        <dbReference type="PROSITE" id="PS50949"/>
    </source>
</evidence>
<dbReference type="PANTHER" id="PTHR46577:SF2">
    <property type="entry name" value="TRANSCRIPTIONAL REGULATORY PROTEIN"/>
    <property type="match status" value="1"/>
</dbReference>
<dbReference type="Proteomes" id="UP001310248">
    <property type="component" value="Unassembled WGS sequence"/>
</dbReference>
<evidence type="ECO:0000313" key="8">
    <source>
        <dbReference type="Proteomes" id="UP001310248"/>
    </source>
</evidence>
<keyword evidence="2" id="KW-0663">Pyridoxal phosphate</keyword>
<dbReference type="CDD" id="cd00609">
    <property type="entry name" value="AAT_like"/>
    <property type="match status" value="1"/>
</dbReference>
<evidence type="ECO:0000256" key="4">
    <source>
        <dbReference type="ARBA" id="ARBA00023125"/>
    </source>
</evidence>
<dbReference type="InterPro" id="IPR015422">
    <property type="entry name" value="PyrdxlP-dep_Trfase_small"/>
</dbReference>
<dbReference type="PANTHER" id="PTHR46577">
    <property type="entry name" value="HTH-TYPE TRANSCRIPTIONAL REGULATORY PROTEIN GABR"/>
    <property type="match status" value="1"/>
</dbReference>
<dbReference type="InterPro" id="IPR036390">
    <property type="entry name" value="WH_DNA-bd_sf"/>
</dbReference>
<keyword evidence="7" id="KW-0032">Aminotransferase</keyword>
<dbReference type="Gene3D" id="3.40.640.10">
    <property type="entry name" value="Type I PLP-dependent aspartate aminotransferase-like (Major domain)"/>
    <property type="match status" value="1"/>
</dbReference>
<feature type="domain" description="HTH gntR-type" evidence="6">
    <location>
        <begin position="1"/>
        <end position="69"/>
    </location>
</feature>
<dbReference type="InterPro" id="IPR036388">
    <property type="entry name" value="WH-like_DNA-bd_sf"/>
</dbReference>
<keyword evidence="7" id="KW-0808">Transferase</keyword>